<dbReference type="OrthoDB" id="9807051at2"/>
<dbReference type="InterPro" id="IPR033919">
    <property type="entry name" value="TSA/FSA_arc/bac"/>
</dbReference>
<evidence type="ECO:0000256" key="1">
    <source>
        <dbReference type="ARBA" id="ARBA00004496"/>
    </source>
</evidence>
<dbReference type="CDD" id="cd00956">
    <property type="entry name" value="Transaldolase_FSA"/>
    <property type="match status" value="1"/>
</dbReference>
<dbReference type="InterPro" id="IPR013785">
    <property type="entry name" value="Aldolase_TIM"/>
</dbReference>
<dbReference type="RefSeq" id="WP_078807254.1">
    <property type="nucleotide sequence ID" value="NZ_FUXI01000013.1"/>
</dbReference>
<organism evidence="3 4">
    <name type="scientific">Pilibacter termitis</name>
    <dbReference type="NCBI Taxonomy" id="263852"/>
    <lineage>
        <taxon>Bacteria</taxon>
        <taxon>Bacillati</taxon>
        <taxon>Bacillota</taxon>
        <taxon>Bacilli</taxon>
        <taxon>Lactobacillales</taxon>
        <taxon>Enterococcaceae</taxon>
        <taxon>Pilibacter</taxon>
    </lineage>
</organism>
<dbReference type="EMBL" id="FUXI01000013">
    <property type="protein sequence ID" value="SJZ74671.1"/>
    <property type="molecule type" value="Genomic_DNA"/>
</dbReference>
<dbReference type="PANTHER" id="PTHR10683">
    <property type="entry name" value="TRANSALDOLASE"/>
    <property type="match status" value="1"/>
</dbReference>
<reference evidence="3 4" key="1">
    <citation type="submission" date="2017-02" db="EMBL/GenBank/DDBJ databases">
        <authorList>
            <person name="Peterson S.W."/>
        </authorList>
    </citation>
    <scope>NUCLEOTIDE SEQUENCE [LARGE SCALE GENOMIC DNA]</scope>
    <source>
        <strain evidence="3 4">ATCC BAA-1030</strain>
    </source>
</reference>
<dbReference type="Pfam" id="PF00923">
    <property type="entry name" value="TAL_FSA"/>
    <property type="match status" value="1"/>
</dbReference>
<dbReference type="InterPro" id="IPR001585">
    <property type="entry name" value="TAL/FSA"/>
</dbReference>
<evidence type="ECO:0000313" key="4">
    <source>
        <dbReference type="Proteomes" id="UP000190328"/>
    </source>
</evidence>
<dbReference type="PROSITE" id="PS01054">
    <property type="entry name" value="TRANSALDOLASE_1"/>
    <property type="match status" value="1"/>
</dbReference>
<sequence length="229" mass="25393">MEFMLDTANLQAIERFTQAFSINGVTSNPSILKKEGKIDLYAHLKKIRTMIGMEKSLHVQVVAKDFDGMLKDAEAILENVDREVYIKVPVNEVGLAVIKELKKRGVNVTATAIYTQIQGLLAIHAGADYIAPYYNRMENLNIDPQFVISSFAEEIHRTNAKTKILGASYKNVAQVTTSIDCGAQAVTVGVDVVEQFFAHPSIEKAVEDFAHDFEEIHGVNQTMSSKLSM</sequence>
<proteinExistence type="predicted"/>
<comment type="subcellular location">
    <subcellularLocation>
        <location evidence="1">Cytoplasm</location>
    </subcellularLocation>
</comment>
<keyword evidence="2" id="KW-0704">Schiff base</keyword>
<evidence type="ECO:0000313" key="3">
    <source>
        <dbReference type="EMBL" id="SJZ74671.1"/>
    </source>
</evidence>
<dbReference type="AlphaFoldDB" id="A0A1T4N685"/>
<dbReference type="InterPro" id="IPR018225">
    <property type="entry name" value="Transaldolase_AS"/>
</dbReference>
<dbReference type="GO" id="GO:0005975">
    <property type="term" value="P:carbohydrate metabolic process"/>
    <property type="evidence" value="ECO:0007669"/>
    <property type="project" value="InterPro"/>
</dbReference>
<dbReference type="Gene3D" id="3.20.20.70">
    <property type="entry name" value="Aldolase class I"/>
    <property type="match status" value="1"/>
</dbReference>
<protein>
    <submittedName>
        <fullName evidence="3">Transaldolase</fullName>
    </submittedName>
</protein>
<dbReference type="PANTHER" id="PTHR10683:SF28">
    <property type="entry name" value="TRANSALDOLASE C"/>
    <property type="match status" value="1"/>
</dbReference>
<dbReference type="STRING" id="263852.SAMN02745116_01317"/>
<dbReference type="SUPFAM" id="SSF51569">
    <property type="entry name" value="Aldolase"/>
    <property type="match status" value="1"/>
</dbReference>
<gene>
    <name evidence="3" type="ORF">SAMN02745116_01317</name>
</gene>
<dbReference type="Proteomes" id="UP000190328">
    <property type="component" value="Unassembled WGS sequence"/>
</dbReference>
<dbReference type="GO" id="GO:0005737">
    <property type="term" value="C:cytoplasm"/>
    <property type="evidence" value="ECO:0007669"/>
    <property type="project" value="UniProtKB-SubCell"/>
</dbReference>
<accession>A0A1T4N685</accession>
<keyword evidence="4" id="KW-1185">Reference proteome</keyword>
<name>A0A1T4N685_9ENTE</name>
<dbReference type="GO" id="GO:0016832">
    <property type="term" value="F:aldehyde-lyase activity"/>
    <property type="evidence" value="ECO:0007669"/>
    <property type="project" value="InterPro"/>
</dbReference>
<dbReference type="NCBIfam" id="NF009299">
    <property type="entry name" value="PRK12656.1"/>
    <property type="match status" value="1"/>
</dbReference>
<evidence type="ECO:0000256" key="2">
    <source>
        <dbReference type="ARBA" id="ARBA00023270"/>
    </source>
</evidence>